<keyword evidence="4" id="KW-0408">Iron</keyword>
<dbReference type="InterPro" id="IPR050584">
    <property type="entry name" value="Cholesterol_7-desaturase"/>
</dbReference>
<dbReference type="GO" id="GO:0051537">
    <property type="term" value="F:2 iron, 2 sulfur cluster binding"/>
    <property type="evidence" value="ECO:0007669"/>
    <property type="project" value="UniProtKB-KW"/>
</dbReference>
<accession>A0A084SKZ5</accession>
<evidence type="ECO:0000256" key="4">
    <source>
        <dbReference type="ARBA" id="ARBA00023004"/>
    </source>
</evidence>
<protein>
    <submittedName>
        <fullName evidence="7">(2Fe-2S)-binding protein</fullName>
    </submittedName>
</protein>
<dbReference type="Gene3D" id="2.102.10.10">
    <property type="entry name" value="Rieske [2Fe-2S] iron-sulphur domain"/>
    <property type="match status" value="1"/>
</dbReference>
<dbReference type="RefSeq" id="WP_052519087.1">
    <property type="nucleotide sequence ID" value="NZ_JPMI01000260.1"/>
</dbReference>
<keyword evidence="5" id="KW-0411">Iron-sulfur</keyword>
<dbReference type="PROSITE" id="PS51296">
    <property type="entry name" value="RIESKE"/>
    <property type="match status" value="1"/>
</dbReference>
<dbReference type="SUPFAM" id="SSF50022">
    <property type="entry name" value="ISP domain"/>
    <property type="match status" value="1"/>
</dbReference>
<evidence type="ECO:0000313" key="8">
    <source>
        <dbReference type="Proteomes" id="UP000028547"/>
    </source>
</evidence>
<organism evidence="7 8">
    <name type="scientific">Archangium violaceum Cb vi76</name>
    <dbReference type="NCBI Taxonomy" id="1406225"/>
    <lineage>
        <taxon>Bacteria</taxon>
        <taxon>Pseudomonadati</taxon>
        <taxon>Myxococcota</taxon>
        <taxon>Myxococcia</taxon>
        <taxon>Myxococcales</taxon>
        <taxon>Cystobacterineae</taxon>
        <taxon>Archangiaceae</taxon>
        <taxon>Archangium</taxon>
    </lineage>
</organism>
<dbReference type="GO" id="GO:0016491">
    <property type="term" value="F:oxidoreductase activity"/>
    <property type="evidence" value="ECO:0007669"/>
    <property type="project" value="UniProtKB-KW"/>
</dbReference>
<dbReference type="InterPro" id="IPR017941">
    <property type="entry name" value="Rieske_2Fe-2S"/>
</dbReference>
<evidence type="ECO:0000256" key="1">
    <source>
        <dbReference type="ARBA" id="ARBA00022714"/>
    </source>
</evidence>
<evidence type="ECO:0000259" key="6">
    <source>
        <dbReference type="PROSITE" id="PS51296"/>
    </source>
</evidence>
<comment type="caution">
    <text evidence="7">The sequence shown here is derived from an EMBL/GenBank/DDBJ whole genome shotgun (WGS) entry which is preliminary data.</text>
</comment>
<keyword evidence="2" id="KW-0479">Metal-binding</keyword>
<dbReference type="AlphaFoldDB" id="A0A084SKZ5"/>
<proteinExistence type="predicted"/>
<reference evidence="7 8" key="1">
    <citation type="submission" date="2014-07" db="EMBL/GenBank/DDBJ databases">
        <title>Draft Genome Sequence of Gephyronic Acid Producer, Cystobacter violaceus Strain Cb vi76.</title>
        <authorList>
            <person name="Stevens D.C."/>
            <person name="Young J."/>
            <person name="Carmichael R."/>
            <person name="Tan J."/>
            <person name="Taylor R.E."/>
        </authorList>
    </citation>
    <scope>NUCLEOTIDE SEQUENCE [LARGE SCALE GENOMIC DNA]</scope>
    <source>
        <strain evidence="7 8">Cb vi76</strain>
    </source>
</reference>
<dbReference type="Pfam" id="PF19112">
    <property type="entry name" value="VanA_C"/>
    <property type="match status" value="1"/>
</dbReference>
<evidence type="ECO:0000313" key="7">
    <source>
        <dbReference type="EMBL" id="KFA89130.1"/>
    </source>
</evidence>
<evidence type="ECO:0000256" key="2">
    <source>
        <dbReference type="ARBA" id="ARBA00022723"/>
    </source>
</evidence>
<dbReference type="Proteomes" id="UP000028547">
    <property type="component" value="Unassembled WGS sequence"/>
</dbReference>
<feature type="domain" description="Rieske" evidence="6">
    <location>
        <begin position="37"/>
        <end position="132"/>
    </location>
</feature>
<dbReference type="PANTHER" id="PTHR21266:SF60">
    <property type="entry name" value="3-KETOSTEROID-9-ALPHA-MONOOXYGENASE, OXYGENASE COMPONENT"/>
    <property type="match status" value="1"/>
</dbReference>
<gene>
    <name evidence="7" type="ORF">Q664_36835</name>
</gene>
<dbReference type="EMBL" id="JPMI01000260">
    <property type="protein sequence ID" value="KFA89130.1"/>
    <property type="molecule type" value="Genomic_DNA"/>
</dbReference>
<evidence type="ECO:0000256" key="5">
    <source>
        <dbReference type="ARBA" id="ARBA00023014"/>
    </source>
</evidence>
<evidence type="ECO:0000256" key="3">
    <source>
        <dbReference type="ARBA" id="ARBA00023002"/>
    </source>
</evidence>
<keyword evidence="1" id="KW-0001">2Fe-2S</keyword>
<name>A0A084SKZ5_9BACT</name>
<dbReference type="InterPro" id="IPR044043">
    <property type="entry name" value="VanA_C_cat"/>
</dbReference>
<dbReference type="Gene3D" id="3.90.380.10">
    <property type="entry name" value="Naphthalene 1,2-dioxygenase Alpha Subunit, Chain A, domain 1"/>
    <property type="match status" value="1"/>
</dbReference>
<dbReference type="SUPFAM" id="SSF55961">
    <property type="entry name" value="Bet v1-like"/>
    <property type="match status" value="1"/>
</dbReference>
<dbReference type="PANTHER" id="PTHR21266">
    <property type="entry name" value="IRON-SULFUR DOMAIN CONTAINING PROTEIN"/>
    <property type="match status" value="1"/>
</dbReference>
<keyword evidence="3" id="KW-0560">Oxidoreductase</keyword>
<sequence length="395" mass="44187">MRNPLEAPSLALVTTPAVDLEAEADLTRCGALKDFWYVACLSTELPKGKPLARTLLGTNLVLFRDEHGRPAALRDRCLHRNARLSAGDVFHGRIGCPYHGWTYDASGAVVEVPSLGPSQCGEALDAQGHARAGLQVRPCDLGKLQRFDTLEQDGLVYVFMGGDAKRVRRPAFRVPYWGQPEWTVYFMVTRFPNGVTNLVENFMDVPHTVFVHRGWFRDPARKRVPARVKRAEGSVLVTYQQEQDTVTGLGRIFNPSGLPMVHTDHYFIPNITRVDYMWGDRSGFAINSQVTPIGPTDSLVYTAISYRLPYDLPRSLVARALMPLVRWYTTQVIRQDVDIMKVQREGLINGPGGGVFAGTEADLLHADIEAYRRWLLEGGHGEGPTDEERGIVFWI</sequence>
<dbReference type="InterPro" id="IPR036922">
    <property type="entry name" value="Rieske_2Fe-2S_sf"/>
</dbReference>
<dbReference type="Pfam" id="PF00355">
    <property type="entry name" value="Rieske"/>
    <property type="match status" value="1"/>
</dbReference>
<dbReference type="GO" id="GO:0046872">
    <property type="term" value="F:metal ion binding"/>
    <property type="evidence" value="ECO:0007669"/>
    <property type="project" value="UniProtKB-KW"/>
</dbReference>